<gene>
    <name evidence="8" type="ORF">DdX_12271</name>
</gene>
<protein>
    <submittedName>
        <fullName evidence="8">Serpentine type 7TM GPCR chemoreceptor srsx domain-containing protein</fullName>
    </submittedName>
</protein>
<dbReference type="PANTHER" id="PTHR23360:SF5">
    <property type="entry name" value="G-PROTEIN COUPLED RECEPTORS FAMILY 1 PROFILE DOMAIN-CONTAINING PROTEIN"/>
    <property type="match status" value="1"/>
</dbReference>
<feature type="transmembrane region" description="Helical" evidence="6">
    <location>
        <begin position="16"/>
        <end position="40"/>
    </location>
</feature>
<keyword evidence="4 6" id="KW-0472">Membrane</keyword>
<evidence type="ECO:0000256" key="6">
    <source>
        <dbReference type="SAM" id="Phobius"/>
    </source>
</evidence>
<feature type="region of interest" description="Disordered" evidence="5">
    <location>
        <begin position="330"/>
        <end position="350"/>
    </location>
</feature>
<dbReference type="InterPro" id="IPR017452">
    <property type="entry name" value="GPCR_Rhodpsn_7TM"/>
</dbReference>
<sequence length="350" mass="39588">MTDRLYLTYRTGFPSLLFGVTLALYVSAMAGAVCNAMLCYVTLKYRCLNNTYNYLLLLTAIGDICHEISYNVPLIHQLTGNNFVGMLSCFYAQSYAVLGIAISFTAAFLIAFDRLIGVVFPFWVVPSDHSHSMSLASMSHPIYGRYQHGRKVAYIAVLVSLSLAFSSYLFYVVYLTSALHPNWPVVCMYSAMFQGEAGKIIFRSCVLFNFLTMVCYALIWVLLKRSKVIGLHTYKSMRMFQALVTIMCIVLLGWMLNAIIELAIPCFTDNGTIAWFVTRIGAFGINIASGINAPVLYLFSSDYRYAIRKEVRRLCLFSIRKISILPFSNSNNHTQSNPQQNRNQEQETRL</sequence>
<dbReference type="Gene3D" id="1.20.1070.10">
    <property type="entry name" value="Rhodopsin 7-helix transmembrane proteins"/>
    <property type="match status" value="1"/>
</dbReference>
<evidence type="ECO:0000256" key="5">
    <source>
        <dbReference type="SAM" id="MobiDB-lite"/>
    </source>
</evidence>
<dbReference type="GO" id="GO:0004930">
    <property type="term" value="F:G protein-coupled receptor activity"/>
    <property type="evidence" value="ECO:0007669"/>
    <property type="project" value="InterPro"/>
</dbReference>
<dbReference type="InterPro" id="IPR047130">
    <property type="entry name" value="7TM_GPCR_Srsx_nematod"/>
</dbReference>
<feature type="transmembrane region" description="Helical" evidence="6">
    <location>
        <begin position="200"/>
        <end position="223"/>
    </location>
</feature>
<dbReference type="SUPFAM" id="SSF81321">
    <property type="entry name" value="Family A G protein-coupled receptor-like"/>
    <property type="match status" value="1"/>
</dbReference>
<name>A0AAD4N102_9BILA</name>
<comment type="caution">
    <text evidence="8">The sequence shown here is derived from an EMBL/GenBank/DDBJ whole genome shotgun (WGS) entry which is preliminary data.</text>
</comment>
<evidence type="ECO:0000259" key="7">
    <source>
        <dbReference type="PROSITE" id="PS50262"/>
    </source>
</evidence>
<organism evidence="8 9">
    <name type="scientific">Ditylenchus destructor</name>
    <dbReference type="NCBI Taxonomy" id="166010"/>
    <lineage>
        <taxon>Eukaryota</taxon>
        <taxon>Metazoa</taxon>
        <taxon>Ecdysozoa</taxon>
        <taxon>Nematoda</taxon>
        <taxon>Chromadorea</taxon>
        <taxon>Rhabditida</taxon>
        <taxon>Tylenchina</taxon>
        <taxon>Tylenchomorpha</taxon>
        <taxon>Sphaerularioidea</taxon>
        <taxon>Anguinidae</taxon>
        <taxon>Anguininae</taxon>
        <taxon>Ditylenchus</taxon>
    </lineage>
</organism>
<reference evidence="8" key="1">
    <citation type="submission" date="2022-01" db="EMBL/GenBank/DDBJ databases">
        <title>Genome Sequence Resource for Two Populations of Ditylenchus destructor, the Migratory Endoparasitic Phytonematode.</title>
        <authorList>
            <person name="Zhang H."/>
            <person name="Lin R."/>
            <person name="Xie B."/>
        </authorList>
    </citation>
    <scope>NUCLEOTIDE SEQUENCE</scope>
    <source>
        <strain evidence="8">BazhouSP</strain>
    </source>
</reference>
<keyword evidence="3 6" id="KW-1133">Transmembrane helix</keyword>
<dbReference type="SMART" id="SM01381">
    <property type="entry name" value="7TM_GPCR_Srsx"/>
    <property type="match status" value="1"/>
</dbReference>
<comment type="subcellular location">
    <subcellularLocation>
        <location evidence="1">Membrane</location>
    </subcellularLocation>
</comment>
<feature type="transmembrane region" description="Helical" evidence="6">
    <location>
        <begin position="90"/>
        <end position="112"/>
    </location>
</feature>
<evidence type="ECO:0000256" key="3">
    <source>
        <dbReference type="ARBA" id="ARBA00022989"/>
    </source>
</evidence>
<dbReference type="Pfam" id="PF10320">
    <property type="entry name" value="7TM_GPCR_Srsx"/>
    <property type="match status" value="2"/>
</dbReference>
<evidence type="ECO:0000256" key="4">
    <source>
        <dbReference type="ARBA" id="ARBA00023136"/>
    </source>
</evidence>
<dbReference type="GO" id="GO:0016020">
    <property type="term" value="C:membrane"/>
    <property type="evidence" value="ECO:0007669"/>
    <property type="project" value="UniProtKB-SubCell"/>
</dbReference>
<dbReference type="PROSITE" id="PS50262">
    <property type="entry name" value="G_PROTEIN_RECEP_F1_2"/>
    <property type="match status" value="1"/>
</dbReference>
<accession>A0AAD4N102</accession>
<dbReference type="InterPro" id="IPR019424">
    <property type="entry name" value="7TM_GPCR_Srsx"/>
</dbReference>
<proteinExistence type="predicted"/>
<evidence type="ECO:0000313" key="9">
    <source>
        <dbReference type="Proteomes" id="UP001201812"/>
    </source>
</evidence>
<dbReference type="CDD" id="cd00637">
    <property type="entry name" value="7tm_classA_rhodopsin-like"/>
    <property type="match status" value="1"/>
</dbReference>
<feature type="transmembrane region" description="Helical" evidence="6">
    <location>
        <begin position="152"/>
        <end position="174"/>
    </location>
</feature>
<keyword evidence="9" id="KW-1185">Reference proteome</keyword>
<feature type="transmembrane region" description="Helical" evidence="6">
    <location>
        <begin position="52"/>
        <end position="70"/>
    </location>
</feature>
<dbReference type="InterPro" id="IPR000276">
    <property type="entry name" value="GPCR_Rhodpsn"/>
</dbReference>
<feature type="transmembrane region" description="Helical" evidence="6">
    <location>
        <begin position="243"/>
        <end position="264"/>
    </location>
</feature>
<evidence type="ECO:0000256" key="2">
    <source>
        <dbReference type="ARBA" id="ARBA00022692"/>
    </source>
</evidence>
<feature type="compositionally biased region" description="Polar residues" evidence="5">
    <location>
        <begin position="330"/>
        <end position="343"/>
    </location>
</feature>
<feature type="transmembrane region" description="Helical" evidence="6">
    <location>
        <begin position="276"/>
        <end position="299"/>
    </location>
</feature>
<dbReference type="Proteomes" id="UP001201812">
    <property type="component" value="Unassembled WGS sequence"/>
</dbReference>
<dbReference type="EMBL" id="JAKKPZ010000039">
    <property type="protein sequence ID" value="KAI1707716.1"/>
    <property type="molecule type" value="Genomic_DNA"/>
</dbReference>
<evidence type="ECO:0000313" key="8">
    <source>
        <dbReference type="EMBL" id="KAI1707716.1"/>
    </source>
</evidence>
<dbReference type="AlphaFoldDB" id="A0AAD4N102"/>
<feature type="domain" description="G-protein coupled receptors family 1 profile" evidence="7">
    <location>
        <begin position="34"/>
        <end position="297"/>
    </location>
</feature>
<dbReference type="PANTHER" id="PTHR23360">
    <property type="entry name" value="G-PROTEIN COUPLED RECEPTORS FAMILY 1 PROFILE DOMAIN-CONTAINING PROTEIN-RELATED"/>
    <property type="match status" value="1"/>
</dbReference>
<keyword evidence="2 6" id="KW-0812">Transmembrane</keyword>
<evidence type="ECO:0000256" key="1">
    <source>
        <dbReference type="ARBA" id="ARBA00004370"/>
    </source>
</evidence>